<keyword evidence="5" id="KW-0804">Transcription</keyword>
<dbReference type="EMBL" id="LK023368">
    <property type="protein sequence ID" value="CDS12818.1"/>
    <property type="molecule type" value="Genomic_DNA"/>
</dbReference>
<organism evidence="7">
    <name type="scientific">Lichtheimia ramosa</name>
    <dbReference type="NCBI Taxonomy" id="688394"/>
    <lineage>
        <taxon>Eukaryota</taxon>
        <taxon>Fungi</taxon>
        <taxon>Fungi incertae sedis</taxon>
        <taxon>Mucoromycota</taxon>
        <taxon>Mucoromycotina</taxon>
        <taxon>Mucoromycetes</taxon>
        <taxon>Mucorales</taxon>
        <taxon>Lichtheimiaceae</taxon>
        <taxon>Lichtheimia</taxon>
    </lineage>
</organism>
<comment type="similarity">
    <text evidence="2">Belongs to the Mediator complex subunit 28 family.</text>
</comment>
<evidence type="ECO:0000256" key="2">
    <source>
        <dbReference type="ARBA" id="ARBA00005571"/>
    </source>
</evidence>
<accession>A0A077X0S5</accession>
<dbReference type="AlphaFoldDB" id="A0A077X0S5"/>
<evidence type="ECO:0000256" key="4">
    <source>
        <dbReference type="ARBA" id="ARBA00023054"/>
    </source>
</evidence>
<evidence type="ECO:0000256" key="1">
    <source>
        <dbReference type="ARBA" id="ARBA00004123"/>
    </source>
</evidence>
<reference evidence="7" key="1">
    <citation type="journal article" date="2014" name="Genome Announc.">
        <title>De novo whole-genome sequence and genome annotation of Lichtheimia ramosa.</title>
        <authorList>
            <person name="Linde J."/>
            <person name="Schwartze V."/>
            <person name="Binder U."/>
            <person name="Lass-Florl C."/>
            <person name="Voigt K."/>
            <person name="Horn F."/>
        </authorList>
    </citation>
    <scope>NUCLEOTIDE SEQUENCE</scope>
    <source>
        <strain evidence="7">JMRC FSU:6197</strain>
    </source>
</reference>
<name>A0A077X0S5_9FUNG</name>
<sequence length="144" mass="16456">MKPDHDIDLNDLVNQLSSQVHGCLERILAEPQQPKQDEVPKSLETYTDDLKATAMALERQLKDVRLRSLGDRKLAVKESISLLKRDIELKQNAVDKYASKLDQWSKDLPVLVAKSKQVVLHRTDGKDIDETVQQNKDEDIVEEL</sequence>
<keyword evidence="6" id="KW-0539">Nucleus</keyword>
<comment type="subcellular location">
    <subcellularLocation>
        <location evidence="1">Nucleus</location>
    </subcellularLocation>
</comment>
<evidence type="ECO:0000256" key="6">
    <source>
        <dbReference type="ARBA" id="ARBA00023242"/>
    </source>
</evidence>
<dbReference type="InterPro" id="IPR021640">
    <property type="entry name" value="Mediator_Med28"/>
</dbReference>
<evidence type="ECO:0000256" key="5">
    <source>
        <dbReference type="ARBA" id="ARBA00023163"/>
    </source>
</evidence>
<proteinExistence type="inferred from homology"/>
<protein>
    <submittedName>
        <fullName evidence="7">Uncharacterized protein</fullName>
    </submittedName>
</protein>
<evidence type="ECO:0000256" key="3">
    <source>
        <dbReference type="ARBA" id="ARBA00023015"/>
    </source>
</evidence>
<dbReference type="OrthoDB" id="2286203at2759"/>
<keyword evidence="3" id="KW-0805">Transcription regulation</keyword>
<evidence type="ECO:0000313" key="7">
    <source>
        <dbReference type="EMBL" id="CDS12818.1"/>
    </source>
</evidence>
<dbReference type="GO" id="GO:0005634">
    <property type="term" value="C:nucleus"/>
    <property type="evidence" value="ECO:0007669"/>
    <property type="project" value="UniProtKB-SubCell"/>
</dbReference>
<dbReference type="Pfam" id="PF11594">
    <property type="entry name" value="Med28"/>
    <property type="match status" value="1"/>
</dbReference>
<keyword evidence="4" id="KW-0175">Coiled coil</keyword>
<gene>
    <name evidence="7" type="ORF">LRAMOSA05002</name>
</gene>